<evidence type="ECO:0000313" key="9">
    <source>
        <dbReference type="EMBL" id="OZY86343.1"/>
    </source>
</evidence>
<comment type="subcellular location">
    <subcellularLocation>
        <location evidence="2">Cell inner membrane</location>
        <topology evidence="2">Multi-pass membrane protein</topology>
    </subcellularLocation>
</comment>
<comment type="similarity">
    <text evidence="3">Belongs to the major facilitator superfamily. FHS transporter (TC 2.A.1.7) family.</text>
</comment>
<dbReference type="SUPFAM" id="SSF103473">
    <property type="entry name" value="MFS general substrate transporter"/>
    <property type="match status" value="1"/>
</dbReference>
<dbReference type="STRING" id="1209072.GCA_000766945_01206"/>
<dbReference type="GO" id="GO:0005886">
    <property type="term" value="C:plasma membrane"/>
    <property type="evidence" value="ECO:0007669"/>
    <property type="project" value="UniProtKB-SubCell"/>
</dbReference>
<comment type="function">
    <text evidence="1">Intake of glucose and galactose.</text>
</comment>
<dbReference type="Proteomes" id="UP000216101">
    <property type="component" value="Unassembled WGS sequence"/>
</dbReference>
<dbReference type="GO" id="GO:1904659">
    <property type="term" value="P:D-glucose transmembrane transport"/>
    <property type="evidence" value="ECO:0007669"/>
    <property type="project" value="InterPro"/>
</dbReference>
<accession>A0A266Q8W8</accession>
<evidence type="ECO:0000256" key="7">
    <source>
        <dbReference type="ARBA" id="ARBA00023136"/>
    </source>
</evidence>
<dbReference type="InterPro" id="IPR050375">
    <property type="entry name" value="MFS_TsgA-like"/>
</dbReference>
<dbReference type="PANTHER" id="PTHR43702">
    <property type="entry name" value="L-FUCOSE-PROTON SYMPORTER"/>
    <property type="match status" value="1"/>
</dbReference>
<organism evidence="9 10">
    <name type="scientific">Cellvibrio mixtus</name>
    <dbReference type="NCBI Taxonomy" id="39650"/>
    <lineage>
        <taxon>Bacteria</taxon>
        <taxon>Pseudomonadati</taxon>
        <taxon>Pseudomonadota</taxon>
        <taxon>Gammaproteobacteria</taxon>
        <taxon>Cellvibrionales</taxon>
        <taxon>Cellvibrionaceae</taxon>
        <taxon>Cellvibrio</taxon>
    </lineage>
</organism>
<evidence type="ECO:0000256" key="3">
    <source>
        <dbReference type="ARBA" id="ARBA00009120"/>
    </source>
</evidence>
<evidence type="ECO:0000256" key="5">
    <source>
        <dbReference type="ARBA" id="ARBA00022692"/>
    </source>
</evidence>
<evidence type="ECO:0000313" key="10">
    <source>
        <dbReference type="Proteomes" id="UP000216101"/>
    </source>
</evidence>
<dbReference type="NCBIfam" id="NF046060">
    <property type="entry name" value="NagP_SO3503"/>
    <property type="match status" value="1"/>
</dbReference>
<dbReference type="EMBL" id="NHNI01000001">
    <property type="protein sequence ID" value="OZY86343.1"/>
    <property type="molecule type" value="Genomic_DNA"/>
</dbReference>
<comment type="caution">
    <text evidence="9">The sequence shown here is derived from an EMBL/GenBank/DDBJ whole genome shotgun (WGS) entry which is preliminary data.</text>
</comment>
<keyword evidence="5" id="KW-0812">Transmembrane</keyword>
<keyword evidence="10" id="KW-1185">Reference proteome</keyword>
<evidence type="ECO:0000256" key="6">
    <source>
        <dbReference type="ARBA" id="ARBA00022989"/>
    </source>
</evidence>
<dbReference type="RefSeq" id="WP_170941621.1">
    <property type="nucleotide sequence ID" value="NZ_NHNI01000001.1"/>
</dbReference>
<reference evidence="10" key="1">
    <citation type="submission" date="2017-05" db="EMBL/GenBank/DDBJ databases">
        <authorList>
            <person name="Barney B.M."/>
        </authorList>
    </citation>
    <scope>NUCLEOTIDE SEQUENCE [LARGE SCALE GENOMIC DNA]</scope>
    <source>
        <strain evidence="10">PSBB022</strain>
    </source>
</reference>
<evidence type="ECO:0000259" key="8">
    <source>
        <dbReference type="PROSITE" id="PS50850"/>
    </source>
</evidence>
<proteinExistence type="inferred from homology"/>
<dbReference type="PROSITE" id="PS50850">
    <property type="entry name" value="MFS"/>
    <property type="match status" value="1"/>
</dbReference>
<evidence type="ECO:0000256" key="2">
    <source>
        <dbReference type="ARBA" id="ARBA00004429"/>
    </source>
</evidence>
<evidence type="ECO:0000256" key="4">
    <source>
        <dbReference type="ARBA" id="ARBA00022475"/>
    </source>
</evidence>
<gene>
    <name evidence="9" type="ORF">CBP51_04765</name>
</gene>
<protein>
    <submittedName>
        <fullName evidence="9">Glucose/galactose MFS transporter</fullName>
    </submittedName>
</protein>
<feature type="domain" description="Major facilitator superfamily (MFS) profile" evidence="8">
    <location>
        <begin position="17"/>
        <end position="430"/>
    </location>
</feature>
<dbReference type="AlphaFoldDB" id="A0A266Q8W8"/>
<dbReference type="NCBIfam" id="TIGR01272">
    <property type="entry name" value="gluP"/>
    <property type="match status" value="1"/>
</dbReference>
<dbReference type="Gene3D" id="1.20.1250.20">
    <property type="entry name" value="MFS general substrate transporter like domains"/>
    <property type="match status" value="2"/>
</dbReference>
<dbReference type="PANTHER" id="PTHR43702:SF12">
    <property type="entry name" value="N-ACETYL GLUCOSAMINE TRANSPORTER NAGP"/>
    <property type="match status" value="1"/>
</dbReference>
<dbReference type="InterPro" id="IPR005964">
    <property type="entry name" value="Glc/Gal_transptr_bac"/>
</dbReference>
<keyword evidence="7" id="KW-0472">Membrane</keyword>
<dbReference type="GO" id="GO:0005354">
    <property type="term" value="F:galactose transmembrane transporter activity"/>
    <property type="evidence" value="ECO:0007669"/>
    <property type="project" value="InterPro"/>
</dbReference>
<evidence type="ECO:0000256" key="1">
    <source>
        <dbReference type="ARBA" id="ARBA00003321"/>
    </source>
</evidence>
<sequence length="430" mass="45926">MSVETIAVPKQSSSIIPLAMIAGLFFIFGFVTWLNGSLMPYLELVLTLTPFQASFILFSFYIAVTVFALPSSWVIRKVGYKNGMALGLAVMALAALLYIPAAKSHWFLLFLVAQFMMGAGQTLVQTAVNPYVVKMGPEESAARRISIMGILNKSAGIVAPLVFTALILGGMSGATSKTPSPEEIEQLASNLVLPYIYMALVIGVVAFLVRVSSLPELELEESKEEKLPLREVFQFPNLVLGVIALFLYVGVEVIAGDTIGSYGRSIGYTNFSILTSITMACMVFGYILGIVLIPRVISQQNMLLVSAALGVLISLAIVFGSNESTSISSAFAFLGVPAIPNTILCIALLGLANAIVWPAIWPLALSGLGKYTATGSALLIMAIAGGAVVPVILGAASTIVDRQTAYIVMTPCYLFILFYAAKGYKLRSWK</sequence>
<dbReference type="InterPro" id="IPR020846">
    <property type="entry name" value="MFS_dom"/>
</dbReference>
<dbReference type="InterPro" id="IPR011701">
    <property type="entry name" value="MFS"/>
</dbReference>
<keyword evidence="4" id="KW-1003">Cell membrane</keyword>
<dbReference type="Pfam" id="PF07690">
    <property type="entry name" value="MFS_1"/>
    <property type="match status" value="1"/>
</dbReference>
<dbReference type="InterPro" id="IPR036259">
    <property type="entry name" value="MFS_trans_sf"/>
</dbReference>
<name>A0A266Q8W8_9GAMM</name>
<dbReference type="GO" id="GO:0055056">
    <property type="term" value="F:D-glucose transmembrane transporter activity"/>
    <property type="evidence" value="ECO:0007669"/>
    <property type="project" value="InterPro"/>
</dbReference>
<keyword evidence="6" id="KW-1133">Transmembrane helix</keyword>